<gene>
    <name evidence="2" type="ORF">GGQ61_003893</name>
</gene>
<sequence length="61" mass="7009">MSVAPIPPPPTRPHEDECCRRGCDPCIFDYYDRALDRWSERVRKLDADPDAILRTLSPPTP</sequence>
<evidence type="ECO:0000313" key="2">
    <source>
        <dbReference type="EMBL" id="MBB3893155.1"/>
    </source>
</evidence>
<evidence type="ECO:0000313" key="3">
    <source>
        <dbReference type="Proteomes" id="UP000530564"/>
    </source>
</evidence>
<protein>
    <recommendedName>
        <fullName evidence="1">Oxidoreductase-like domain-containing protein</fullName>
    </recommendedName>
</protein>
<keyword evidence="3" id="KW-1185">Reference proteome</keyword>
<name>A0A840A2G9_9CAUL</name>
<feature type="domain" description="Oxidoreductase-like" evidence="1">
    <location>
        <begin position="5"/>
        <end position="45"/>
    </location>
</feature>
<organism evidence="2 3">
    <name type="scientific">Phenylobacterium haematophilum</name>
    <dbReference type="NCBI Taxonomy" id="98513"/>
    <lineage>
        <taxon>Bacteria</taxon>
        <taxon>Pseudomonadati</taxon>
        <taxon>Pseudomonadota</taxon>
        <taxon>Alphaproteobacteria</taxon>
        <taxon>Caulobacterales</taxon>
        <taxon>Caulobacteraceae</taxon>
        <taxon>Phenylobacterium</taxon>
    </lineage>
</organism>
<reference evidence="2 3" key="1">
    <citation type="submission" date="2020-08" db="EMBL/GenBank/DDBJ databases">
        <title>Genomic Encyclopedia of Type Strains, Phase IV (KMG-IV): sequencing the most valuable type-strain genomes for metagenomic binning, comparative biology and taxonomic classification.</title>
        <authorList>
            <person name="Goeker M."/>
        </authorList>
    </citation>
    <scope>NUCLEOTIDE SEQUENCE [LARGE SCALE GENOMIC DNA]</scope>
    <source>
        <strain evidence="2 3">DSM 21793</strain>
    </source>
</reference>
<evidence type="ECO:0000259" key="1">
    <source>
        <dbReference type="Pfam" id="PF09791"/>
    </source>
</evidence>
<dbReference type="EMBL" id="JACIDK010000007">
    <property type="protein sequence ID" value="MBB3893155.1"/>
    <property type="molecule type" value="Genomic_DNA"/>
</dbReference>
<dbReference type="Pfam" id="PF09791">
    <property type="entry name" value="Oxidored-like"/>
    <property type="match status" value="1"/>
</dbReference>
<accession>A0A840A2G9</accession>
<dbReference type="AlphaFoldDB" id="A0A840A2G9"/>
<dbReference type="Proteomes" id="UP000530564">
    <property type="component" value="Unassembled WGS sequence"/>
</dbReference>
<dbReference type="InterPro" id="IPR019180">
    <property type="entry name" value="Oxidoreductase-like_N"/>
</dbReference>
<proteinExistence type="predicted"/>
<comment type="caution">
    <text evidence="2">The sequence shown here is derived from an EMBL/GenBank/DDBJ whole genome shotgun (WGS) entry which is preliminary data.</text>
</comment>
<dbReference type="RefSeq" id="WP_221221144.1">
    <property type="nucleotide sequence ID" value="NZ_JACIDK010000007.1"/>
</dbReference>